<accession>A0ABS3SR05</accession>
<name>A0ABS3SR05_9FLAO</name>
<comment type="caution">
    <text evidence="2">The sequence shown here is derived from an EMBL/GenBank/DDBJ whole genome shotgun (WGS) entry which is preliminary data.</text>
</comment>
<feature type="signal peptide" evidence="1">
    <location>
        <begin position="1"/>
        <end position="18"/>
    </location>
</feature>
<evidence type="ECO:0000313" key="2">
    <source>
        <dbReference type="EMBL" id="MBO3098145.1"/>
    </source>
</evidence>
<keyword evidence="3" id="KW-1185">Reference proteome</keyword>
<dbReference type="RefSeq" id="WP_208233288.1">
    <property type="nucleotide sequence ID" value="NZ_JAGEVG010000007.1"/>
</dbReference>
<proteinExistence type="predicted"/>
<protein>
    <submittedName>
        <fullName evidence="2">Uncharacterized protein</fullName>
    </submittedName>
</protein>
<gene>
    <name evidence="2" type="ORF">J4051_07695</name>
</gene>
<sequence length="119" mass="13669">MKTLITFLFVLTTTSIFAQFPQASVTDINVKLRADKITAEYNKHLGLNGIQIPLFKNKVAHYLVLADEIKRNNEGRAELDALVEMQANESLAMNDILTLYQYRLYKKLKPKIQPLKMVE</sequence>
<evidence type="ECO:0000313" key="3">
    <source>
        <dbReference type="Proteomes" id="UP000681315"/>
    </source>
</evidence>
<dbReference type="Proteomes" id="UP000681315">
    <property type="component" value="Unassembled WGS sequence"/>
</dbReference>
<dbReference type="EMBL" id="JAGEVG010000007">
    <property type="protein sequence ID" value="MBO3098145.1"/>
    <property type="molecule type" value="Genomic_DNA"/>
</dbReference>
<feature type="chain" id="PRO_5046385522" evidence="1">
    <location>
        <begin position="19"/>
        <end position="119"/>
    </location>
</feature>
<reference evidence="2 3" key="1">
    <citation type="submission" date="2021-03" db="EMBL/GenBank/DDBJ databases">
        <title>Gelidibacter sp. nov., isolated from costal sediment.</title>
        <authorList>
            <person name="Lun K.-Y."/>
        </authorList>
    </citation>
    <scope>NUCLEOTIDE SEQUENCE [LARGE SCALE GENOMIC DNA]</scope>
    <source>
        <strain evidence="2 3">DF109</strain>
    </source>
</reference>
<organism evidence="2 3">
    <name type="scientific">Gelidibacter pelagius</name>
    <dbReference type="NCBI Taxonomy" id="2819985"/>
    <lineage>
        <taxon>Bacteria</taxon>
        <taxon>Pseudomonadati</taxon>
        <taxon>Bacteroidota</taxon>
        <taxon>Flavobacteriia</taxon>
        <taxon>Flavobacteriales</taxon>
        <taxon>Flavobacteriaceae</taxon>
        <taxon>Gelidibacter</taxon>
    </lineage>
</organism>
<keyword evidence="1" id="KW-0732">Signal</keyword>
<evidence type="ECO:0000256" key="1">
    <source>
        <dbReference type="SAM" id="SignalP"/>
    </source>
</evidence>